<keyword evidence="3" id="KW-1185">Reference proteome</keyword>
<dbReference type="STRING" id="401053.AciPR4_1885"/>
<organism evidence="2 3">
    <name type="scientific">Terriglobus saanensis (strain ATCC BAA-1853 / DSM 23119 / SP1PR4)</name>
    <dbReference type="NCBI Taxonomy" id="401053"/>
    <lineage>
        <taxon>Bacteria</taxon>
        <taxon>Pseudomonadati</taxon>
        <taxon>Acidobacteriota</taxon>
        <taxon>Terriglobia</taxon>
        <taxon>Terriglobales</taxon>
        <taxon>Acidobacteriaceae</taxon>
        <taxon>Terriglobus</taxon>
    </lineage>
</organism>
<dbReference type="KEGG" id="tsa:AciPR4_1885"/>
<dbReference type="EMBL" id="CP002467">
    <property type="protein sequence ID" value="ADV82691.1"/>
    <property type="molecule type" value="Genomic_DNA"/>
</dbReference>
<dbReference type="eggNOG" id="ENOG5032WNR">
    <property type="taxonomic scope" value="Bacteria"/>
</dbReference>
<gene>
    <name evidence="2" type="ordered locus">AciPR4_1885</name>
</gene>
<feature type="compositionally biased region" description="Basic and acidic residues" evidence="1">
    <location>
        <begin position="162"/>
        <end position="182"/>
    </location>
</feature>
<dbReference type="HOGENOM" id="CLU_1481305_0_0_0"/>
<dbReference type="RefSeq" id="WP_013568424.1">
    <property type="nucleotide sequence ID" value="NC_014963.1"/>
</dbReference>
<dbReference type="Proteomes" id="UP000006844">
    <property type="component" value="Chromosome"/>
</dbReference>
<feature type="region of interest" description="Disordered" evidence="1">
    <location>
        <begin position="160"/>
        <end position="182"/>
    </location>
</feature>
<reference evidence="2 3" key="1">
    <citation type="journal article" date="2012" name="Stand. Genomic Sci.">
        <title>Complete genome sequence of Terriglobus saanensis type strain SP1PR4(T), an Acidobacteria from tundra soil.</title>
        <authorList>
            <person name="Rawat S.R."/>
            <person name="Mannisto M.K."/>
            <person name="Starovoytov V."/>
            <person name="Goodwin L."/>
            <person name="Nolan M."/>
            <person name="Hauser L."/>
            <person name="Land M."/>
            <person name="Davenport K.W."/>
            <person name="Woyke T."/>
            <person name="Haggblom M.M."/>
        </authorList>
    </citation>
    <scope>NUCLEOTIDE SEQUENCE</scope>
    <source>
        <strain evidence="3">ATCC BAA-1853 / DSM 23119 / SP1PR4</strain>
    </source>
</reference>
<evidence type="ECO:0000256" key="1">
    <source>
        <dbReference type="SAM" id="MobiDB-lite"/>
    </source>
</evidence>
<sequence>MRQRLLIFLFVLTCGHCCEPSLAAQARQNHLSEAEVESLREVAYFPASRVLVFQKIIDSRIARIQDLVSKRYQAGKTEDLHDAIEQVAGIAIELEDNLEDYDRGHRDLRKSLPKLLDAVERWTSILKQPEENPAYEVQRRLALDAVDDIHKECTELIPEQKAWFKEHPPAKEDPHPPVEEKR</sequence>
<proteinExistence type="predicted"/>
<protein>
    <submittedName>
        <fullName evidence="2">Uncharacterized protein</fullName>
    </submittedName>
</protein>
<evidence type="ECO:0000313" key="2">
    <source>
        <dbReference type="EMBL" id="ADV82691.1"/>
    </source>
</evidence>
<accession>E8V5T2</accession>
<name>E8V5T2_TERSS</name>
<dbReference type="AlphaFoldDB" id="E8V5T2"/>
<dbReference type="OrthoDB" id="117854at2"/>
<evidence type="ECO:0000313" key="3">
    <source>
        <dbReference type="Proteomes" id="UP000006844"/>
    </source>
</evidence>